<protein>
    <submittedName>
        <fullName evidence="5">Iron-containing alcohol dehydrogenase</fullName>
    </submittedName>
</protein>
<dbReference type="GO" id="GO:0046872">
    <property type="term" value="F:metal ion binding"/>
    <property type="evidence" value="ECO:0007669"/>
    <property type="project" value="InterPro"/>
</dbReference>
<dbReference type="AlphaFoldDB" id="A0A6P1Y0D4"/>
<dbReference type="RefSeq" id="WP_162662239.1">
    <property type="nucleotide sequence ID" value="NZ_CP048020.1"/>
</dbReference>
<dbReference type="Pfam" id="PF00465">
    <property type="entry name" value="Fe-ADH"/>
    <property type="match status" value="1"/>
</dbReference>
<dbReference type="SUPFAM" id="SSF56796">
    <property type="entry name" value="Dehydroquinate synthase-like"/>
    <property type="match status" value="1"/>
</dbReference>
<dbReference type="GO" id="GO:0004022">
    <property type="term" value="F:alcohol dehydrogenase (NAD+) activity"/>
    <property type="evidence" value="ECO:0007669"/>
    <property type="project" value="TreeGrafter"/>
</dbReference>
<comment type="similarity">
    <text evidence="1">Belongs to the iron-containing alcohol dehydrogenase family.</text>
</comment>
<reference evidence="5 6" key="1">
    <citation type="submission" date="2020-01" db="EMBL/GenBank/DDBJ databases">
        <title>Complete genome sequence of a human oral phylogroup 1 Treponema sp. strain ATCC 700766, originally isolated from periodontitis dental plaque.</title>
        <authorList>
            <person name="Chan Y."/>
            <person name="Huo Y.-B."/>
            <person name="Yu X.-L."/>
            <person name="Zeng H."/>
            <person name="Leung W.-K."/>
            <person name="Watt R.M."/>
        </authorList>
    </citation>
    <scope>NUCLEOTIDE SEQUENCE [LARGE SCALE GENOMIC DNA]</scope>
    <source>
        <strain evidence="5 6">OMZ 804</strain>
    </source>
</reference>
<feature type="domain" description="Fe-containing alcohol dehydrogenase-like C-terminal" evidence="4">
    <location>
        <begin position="189"/>
        <end position="382"/>
    </location>
</feature>
<dbReference type="EMBL" id="CP048020">
    <property type="protein sequence ID" value="QHX42392.1"/>
    <property type="molecule type" value="Genomic_DNA"/>
</dbReference>
<dbReference type="Gene3D" id="3.40.50.1970">
    <property type="match status" value="1"/>
</dbReference>
<organism evidence="5 6">
    <name type="scientific">Treponema vincentii</name>
    <dbReference type="NCBI Taxonomy" id="69710"/>
    <lineage>
        <taxon>Bacteria</taxon>
        <taxon>Pseudomonadati</taxon>
        <taxon>Spirochaetota</taxon>
        <taxon>Spirochaetia</taxon>
        <taxon>Spirochaetales</taxon>
        <taxon>Treponemataceae</taxon>
        <taxon>Treponema</taxon>
    </lineage>
</organism>
<sequence length="382" mass="41122">MSNFTFKLTSNIILGSYSIAKIGAEAVQFGKKFLFIVDPLLHETGIAKKVIDALEERGISVLVFDGVKRSADSDIIENALGLARGVFIDAVIASGGMGPVAIGRAVASLYNESGSIYDFIEGKPCTAEPLPFIEVPATCREPFTFTPFSPIVDVRSRKIHLLKVRNDLCKLCVFDTACYSNLAPNATVATILQGVGIAFEGYISSKTNFLSETILGKAIDRFLLSLDPQYGRATGASRETVIAEAACLTAIGISFSSPGLGSAIALACASRYNISSSVVGTILLPYVLTNAQTSSLDRLVKIGRMLNVDTRGVDPLYVAKSAIEEIRRRLAQANLPTRLKDIGLSIEQLVAISEDAVSLSFMNYIPKPMRSDDVFELLKQAY</sequence>
<evidence type="ECO:0000259" key="3">
    <source>
        <dbReference type="Pfam" id="PF00465"/>
    </source>
</evidence>
<gene>
    <name evidence="5" type="ORF">GWP43_01820</name>
</gene>
<name>A0A6P1Y0D4_9SPIR</name>
<keyword evidence="2" id="KW-0560">Oxidoreductase</keyword>
<dbReference type="Pfam" id="PF25137">
    <property type="entry name" value="ADH_Fe_C"/>
    <property type="match status" value="1"/>
</dbReference>
<proteinExistence type="inferred from homology"/>
<dbReference type="InterPro" id="IPR056798">
    <property type="entry name" value="ADH_Fe_C"/>
</dbReference>
<dbReference type="CDD" id="cd14864">
    <property type="entry name" value="Fe-ADH-like"/>
    <property type="match status" value="1"/>
</dbReference>
<feature type="domain" description="Alcohol dehydrogenase iron-type/glycerol dehydrogenase GldA" evidence="3">
    <location>
        <begin position="10"/>
        <end position="175"/>
    </location>
</feature>
<evidence type="ECO:0000313" key="6">
    <source>
        <dbReference type="Proteomes" id="UP000464374"/>
    </source>
</evidence>
<dbReference type="InterPro" id="IPR001670">
    <property type="entry name" value="ADH_Fe/GldA"/>
</dbReference>
<accession>A0A6P1Y0D4</accession>
<evidence type="ECO:0000259" key="4">
    <source>
        <dbReference type="Pfam" id="PF25137"/>
    </source>
</evidence>
<dbReference type="Gene3D" id="1.20.1090.10">
    <property type="entry name" value="Dehydroquinate synthase-like - alpha domain"/>
    <property type="match status" value="1"/>
</dbReference>
<evidence type="ECO:0000256" key="2">
    <source>
        <dbReference type="ARBA" id="ARBA00023002"/>
    </source>
</evidence>
<evidence type="ECO:0000313" key="5">
    <source>
        <dbReference type="EMBL" id="QHX42392.1"/>
    </source>
</evidence>
<dbReference type="InterPro" id="IPR039697">
    <property type="entry name" value="Alcohol_dehydrogenase_Fe"/>
</dbReference>
<dbReference type="Proteomes" id="UP000464374">
    <property type="component" value="Chromosome"/>
</dbReference>
<dbReference type="PANTHER" id="PTHR11496:SF102">
    <property type="entry name" value="ALCOHOL DEHYDROGENASE 4"/>
    <property type="match status" value="1"/>
</dbReference>
<dbReference type="KEGG" id="trz:GWP43_01820"/>
<dbReference type="PANTHER" id="PTHR11496">
    <property type="entry name" value="ALCOHOL DEHYDROGENASE"/>
    <property type="match status" value="1"/>
</dbReference>
<evidence type="ECO:0000256" key="1">
    <source>
        <dbReference type="ARBA" id="ARBA00007358"/>
    </source>
</evidence>